<gene>
    <name evidence="4" type="ORF">CVIRNUC_005643</name>
</gene>
<evidence type="ECO:0000259" key="3">
    <source>
        <dbReference type="PROSITE" id="PS51087"/>
    </source>
</evidence>
<feature type="domain" description="ApaG" evidence="3">
    <location>
        <begin position="239"/>
        <end position="385"/>
    </location>
</feature>
<reference evidence="4 5" key="1">
    <citation type="submission" date="2023-10" db="EMBL/GenBank/DDBJ databases">
        <authorList>
            <person name="Maclean D."/>
            <person name="Macfadyen A."/>
        </authorList>
    </citation>
    <scope>NUCLEOTIDE SEQUENCE [LARGE SCALE GENOMIC DNA]</scope>
</reference>
<dbReference type="AlphaFoldDB" id="A0AAV1I926"/>
<evidence type="ECO:0000313" key="4">
    <source>
        <dbReference type="EMBL" id="CAK0782349.1"/>
    </source>
</evidence>
<dbReference type="Gene3D" id="2.60.40.1470">
    <property type="entry name" value="ApaG domain"/>
    <property type="match status" value="1"/>
</dbReference>
<dbReference type="InterPro" id="IPR037883">
    <property type="entry name" value="Knr4/Smi1-like_sf"/>
</dbReference>
<dbReference type="PANTHER" id="PTHR47463:SF2">
    <property type="entry name" value="F-BOX PROTEIN SKIP16"/>
    <property type="match status" value="1"/>
</dbReference>
<sequence length="385" mass="43093">MENVGKYGPLGKRAAVAWQKIEDVLAQDHPCILASLRPGAEEQDLDKLSERLGTPLPEAFRVIYRFHDGQHFSPSFAFWGLFGWFNVYHAVHSTSVLPLSKVTQVVPGEHFTIFASACPDAFPDDGPPLAEMSYDRRQTIAEHRQLGISMKSGNVYAFANSRGVRAAEKLVREMDAGLDHVLQWFEAYAEALSTRYFEVADGWDLVQEDYGEREIMSRVPRDSFKGISIIPRKAPGQMEAVTRGIKVSASVVFLPDNPMTRSVDVYEYAYSIRFTLLPEEEQLRLAPSARPTASAQLLSRHWVILDERGACTNTIEGEAVIGKYPHLTHAKPSFEYQSCTNLGMGKSGSMAGHFTFVEGSIAHPTGPEFNVQCPRFYQVLPDWIF</sequence>
<dbReference type="SUPFAM" id="SSF160631">
    <property type="entry name" value="SMI1/KNR4-like"/>
    <property type="match status" value="1"/>
</dbReference>
<evidence type="ECO:0000313" key="5">
    <source>
        <dbReference type="Proteomes" id="UP001314263"/>
    </source>
</evidence>
<accession>A0AAV1I926</accession>
<dbReference type="Proteomes" id="UP001314263">
    <property type="component" value="Unassembled WGS sequence"/>
</dbReference>
<name>A0AAV1I926_9CHLO</name>
<proteinExistence type="predicted"/>
<protein>
    <recommendedName>
        <fullName evidence="3">ApaG domain-containing protein</fullName>
    </recommendedName>
</protein>
<dbReference type="InterPro" id="IPR036767">
    <property type="entry name" value="ApaG_sf"/>
</dbReference>
<keyword evidence="2" id="KW-0833">Ubl conjugation pathway</keyword>
<comment type="caution">
    <text evidence="4">The sequence shown here is derived from an EMBL/GenBank/DDBJ whole genome shotgun (WGS) entry which is preliminary data.</text>
</comment>
<dbReference type="Pfam" id="PF04379">
    <property type="entry name" value="DUF525"/>
    <property type="match status" value="1"/>
</dbReference>
<evidence type="ECO:0000256" key="2">
    <source>
        <dbReference type="ARBA" id="ARBA00022786"/>
    </source>
</evidence>
<evidence type="ECO:0000256" key="1">
    <source>
        <dbReference type="ARBA" id="ARBA00004906"/>
    </source>
</evidence>
<dbReference type="PROSITE" id="PS51087">
    <property type="entry name" value="APAG"/>
    <property type="match status" value="1"/>
</dbReference>
<comment type="pathway">
    <text evidence="1">Protein modification; protein ubiquitination.</text>
</comment>
<dbReference type="InterPro" id="IPR007474">
    <property type="entry name" value="ApaG_domain"/>
</dbReference>
<dbReference type="SUPFAM" id="SSF110069">
    <property type="entry name" value="ApaG-like"/>
    <property type="match status" value="1"/>
</dbReference>
<dbReference type="PANTHER" id="PTHR47463">
    <property type="entry name" value="F-BOX PROTEIN SKIP16"/>
    <property type="match status" value="1"/>
</dbReference>
<dbReference type="EMBL" id="CAUYUE010000007">
    <property type="protein sequence ID" value="CAK0782349.1"/>
    <property type="molecule type" value="Genomic_DNA"/>
</dbReference>
<organism evidence="4 5">
    <name type="scientific">Coccomyxa viridis</name>
    <dbReference type="NCBI Taxonomy" id="1274662"/>
    <lineage>
        <taxon>Eukaryota</taxon>
        <taxon>Viridiplantae</taxon>
        <taxon>Chlorophyta</taxon>
        <taxon>core chlorophytes</taxon>
        <taxon>Trebouxiophyceae</taxon>
        <taxon>Trebouxiophyceae incertae sedis</taxon>
        <taxon>Coccomyxaceae</taxon>
        <taxon>Coccomyxa</taxon>
    </lineage>
</organism>
<keyword evidence="5" id="KW-1185">Reference proteome</keyword>